<comment type="caution">
    <text evidence="7">The sequence shown here is derived from an EMBL/GenBank/DDBJ whole genome shotgun (WGS) entry which is preliminary data.</text>
</comment>
<dbReference type="GO" id="GO:0003677">
    <property type="term" value="F:DNA binding"/>
    <property type="evidence" value="ECO:0007669"/>
    <property type="project" value="InterPro"/>
</dbReference>
<feature type="transmembrane region" description="Helical" evidence="5">
    <location>
        <begin position="312"/>
        <end position="335"/>
    </location>
</feature>
<dbReference type="SMART" id="SM00320">
    <property type="entry name" value="WD40"/>
    <property type="match status" value="1"/>
</dbReference>
<dbReference type="InterPro" id="IPR001356">
    <property type="entry name" value="HD"/>
</dbReference>
<dbReference type="InterPro" id="IPR015943">
    <property type="entry name" value="WD40/YVTN_repeat-like_dom_sf"/>
</dbReference>
<evidence type="ECO:0000256" key="5">
    <source>
        <dbReference type="SAM" id="Phobius"/>
    </source>
</evidence>
<name>A0A834G0F9_RHOSS</name>
<dbReference type="InterPro" id="IPR045223">
    <property type="entry name" value="RACK1-like"/>
</dbReference>
<feature type="repeat" description="WD" evidence="4">
    <location>
        <begin position="47"/>
        <end position="79"/>
    </location>
</feature>
<proteinExistence type="inferred from homology"/>
<dbReference type="InterPro" id="IPR036322">
    <property type="entry name" value="WD40_repeat_dom_sf"/>
</dbReference>
<dbReference type="GO" id="GO:0005634">
    <property type="term" value="C:nucleus"/>
    <property type="evidence" value="ECO:0007669"/>
    <property type="project" value="UniProtKB-SubCell"/>
</dbReference>
<evidence type="ECO:0000313" key="8">
    <source>
        <dbReference type="Proteomes" id="UP000626092"/>
    </source>
</evidence>
<dbReference type="EMBL" id="WJXA01000315">
    <property type="protein sequence ID" value="KAF7113245.1"/>
    <property type="molecule type" value="Genomic_DNA"/>
</dbReference>
<evidence type="ECO:0000256" key="4">
    <source>
        <dbReference type="PROSITE-ProRule" id="PRU00221"/>
    </source>
</evidence>
<protein>
    <recommendedName>
        <fullName evidence="6">Homeobox domain-containing protein</fullName>
    </recommendedName>
</protein>
<dbReference type="PROSITE" id="PS50294">
    <property type="entry name" value="WD_REPEATS_REGION"/>
    <property type="match status" value="1"/>
</dbReference>
<feature type="transmembrane region" description="Helical" evidence="5">
    <location>
        <begin position="341"/>
        <end position="366"/>
    </location>
</feature>
<dbReference type="SUPFAM" id="SSF46689">
    <property type="entry name" value="Homeodomain-like"/>
    <property type="match status" value="1"/>
</dbReference>
<keyword evidence="5" id="KW-0472">Membrane</keyword>
<comment type="subcellular location">
    <subcellularLocation>
        <location evidence="1">Nucleus</location>
    </subcellularLocation>
</comment>
<dbReference type="PROSITE" id="PS50082">
    <property type="entry name" value="WD_REPEATS_2"/>
    <property type="match status" value="2"/>
</dbReference>
<sequence>MHRRVTGYSHFVQDVVLSSDGQFALFDSLDGELRFWDLASGTTARRFVGHTKDVLSIAFSLDNRQIVSASCNQSIKLWNTLGAICCAAGENLWWLVALYDTNYNICAVINILESSEVHSEDNKALPEKIKTRTFKTPSQVEALEKFYIESVGLLEKQVSRWFCPRRLKYKKHDGETAATGRQDRSRGIGKRHGHIGAYPNLDTVLAARTTLSSITDDEVIGNHGKDPDLLQDTVMSAFATSRFHEVRSKSSFHEIDMLMQGYPVEDFAWEGEYATFVHQTLMRLFVARVPPPEEQFTYAYSRVYAMVHLLHLMAQVLACASCPFALALLLTLMYLVSVSLLILLVFAIGNLTQILVLLLLLIGVQFDRAIFNNSKRKMVLSCSDFVTIVAFLGVKI</sequence>
<feature type="repeat" description="WD" evidence="4">
    <location>
        <begin position="5"/>
        <end position="46"/>
    </location>
</feature>
<dbReference type="Pfam" id="PF00400">
    <property type="entry name" value="WD40"/>
    <property type="match status" value="1"/>
</dbReference>
<keyword evidence="4" id="KW-0853">WD repeat</keyword>
<gene>
    <name evidence="7" type="ORF">RHSIM_RhsimUnG0145700</name>
</gene>
<dbReference type="SMART" id="SM00389">
    <property type="entry name" value="HOX"/>
    <property type="match status" value="1"/>
</dbReference>
<dbReference type="Gene3D" id="2.130.10.10">
    <property type="entry name" value="YVTN repeat-like/Quinoprotein amine dehydrogenase"/>
    <property type="match status" value="1"/>
</dbReference>
<keyword evidence="5" id="KW-0812">Transmembrane</keyword>
<feature type="domain" description="Homeobox" evidence="6">
    <location>
        <begin position="128"/>
        <end position="176"/>
    </location>
</feature>
<dbReference type="CDD" id="cd00086">
    <property type="entry name" value="homeodomain"/>
    <property type="match status" value="1"/>
</dbReference>
<dbReference type="InterPro" id="IPR009057">
    <property type="entry name" value="Homeodomain-like_sf"/>
</dbReference>
<keyword evidence="8" id="KW-1185">Reference proteome</keyword>
<evidence type="ECO:0000259" key="6">
    <source>
        <dbReference type="SMART" id="SM00389"/>
    </source>
</evidence>
<dbReference type="GO" id="GO:0043022">
    <property type="term" value="F:ribosome binding"/>
    <property type="evidence" value="ECO:0007669"/>
    <property type="project" value="InterPro"/>
</dbReference>
<accession>A0A834G0F9</accession>
<dbReference type="GO" id="GO:0045182">
    <property type="term" value="F:translation regulator activity"/>
    <property type="evidence" value="ECO:0007669"/>
    <property type="project" value="InterPro"/>
</dbReference>
<dbReference type="PANTHER" id="PTHR19868">
    <property type="entry name" value="RECEPTOR FOR ACTIVATED PROTEIN KINASE C RACK1"/>
    <property type="match status" value="1"/>
</dbReference>
<evidence type="ECO:0000256" key="2">
    <source>
        <dbReference type="ARBA" id="ARBA00007253"/>
    </source>
</evidence>
<evidence type="ECO:0000256" key="3">
    <source>
        <dbReference type="ARBA" id="ARBA00023274"/>
    </source>
</evidence>
<keyword evidence="3" id="KW-0687">Ribonucleoprotein</keyword>
<keyword evidence="5" id="KW-1133">Transmembrane helix</keyword>
<dbReference type="Proteomes" id="UP000626092">
    <property type="component" value="Unassembled WGS sequence"/>
</dbReference>
<dbReference type="OrthoDB" id="6159439at2759"/>
<dbReference type="GO" id="GO:1990904">
    <property type="term" value="C:ribonucleoprotein complex"/>
    <property type="evidence" value="ECO:0007669"/>
    <property type="project" value="UniProtKB-KW"/>
</dbReference>
<evidence type="ECO:0000256" key="1">
    <source>
        <dbReference type="ARBA" id="ARBA00004123"/>
    </source>
</evidence>
<dbReference type="InterPro" id="IPR001680">
    <property type="entry name" value="WD40_rpt"/>
</dbReference>
<organism evidence="7 8">
    <name type="scientific">Rhododendron simsii</name>
    <name type="common">Sims's rhododendron</name>
    <dbReference type="NCBI Taxonomy" id="118357"/>
    <lineage>
        <taxon>Eukaryota</taxon>
        <taxon>Viridiplantae</taxon>
        <taxon>Streptophyta</taxon>
        <taxon>Embryophyta</taxon>
        <taxon>Tracheophyta</taxon>
        <taxon>Spermatophyta</taxon>
        <taxon>Magnoliopsida</taxon>
        <taxon>eudicotyledons</taxon>
        <taxon>Gunneridae</taxon>
        <taxon>Pentapetalae</taxon>
        <taxon>asterids</taxon>
        <taxon>Ericales</taxon>
        <taxon>Ericaceae</taxon>
        <taxon>Ericoideae</taxon>
        <taxon>Rhodoreae</taxon>
        <taxon>Rhododendron</taxon>
    </lineage>
</organism>
<evidence type="ECO:0000313" key="7">
    <source>
        <dbReference type="EMBL" id="KAF7113245.1"/>
    </source>
</evidence>
<dbReference type="AlphaFoldDB" id="A0A834G0F9"/>
<reference evidence="7" key="1">
    <citation type="submission" date="2019-11" db="EMBL/GenBank/DDBJ databases">
        <authorList>
            <person name="Liu Y."/>
            <person name="Hou J."/>
            <person name="Li T.-Q."/>
            <person name="Guan C.-H."/>
            <person name="Wu X."/>
            <person name="Wu H.-Z."/>
            <person name="Ling F."/>
            <person name="Zhang R."/>
            <person name="Shi X.-G."/>
            <person name="Ren J.-P."/>
            <person name="Chen E.-F."/>
            <person name="Sun J.-M."/>
        </authorList>
    </citation>
    <scope>NUCLEOTIDE SEQUENCE</scope>
    <source>
        <strain evidence="7">Adult_tree_wgs_1</strain>
        <tissue evidence="7">Leaves</tissue>
    </source>
</reference>
<comment type="similarity">
    <text evidence="2">Belongs to the WD repeat G protein beta family. Ribosomal protein RACK1 subfamily.</text>
</comment>
<dbReference type="SUPFAM" id="SSF50978">
    <property type="entry name" value="WD40 repeat-like"/>
    <property type="match status" value="1"/>
</dbReference>